<comment type="caution">
    <text evidence="1">The sequence shown here is derived from an EMBL/GenBank/DDBJ whole genome shotgun (WGS) entry which is preliminary data.</text>
</comment>
<proteinExistence type="predicted"/>
<evidence type="ECO:0000313" key="2">
    <source>
        <dbReference type="Proteomes" id="UP000604046"/>
    </source>
</evidence>
<gene>
    <name evidence="1" type="ORF">SNAT2548_LOCUS7185</name>
</gene>
<organism evidence="1 2">
    <name type="scientific">Symbiodinium natans</name>
    <dbReference type="NCBI Taxonomy" id="878477"/>
    <lineage>
        <taxon>Eukaryota</taxon>
        <taxon>Sar</taxon>
        <taxon>Alveolata</taxon>
        <taxon>Dinophyceae</taxon>
        <taxon>Suessiales</taxon>
        <taxon>Symbiodiniaceae</taxon>
        <taxon>Symbiodinium</taxon>
    </lineage>
</organism>
<reference evidence="1" key="1">
    <citation type="submission" date="2021-02" db="EMBL/GenBank/DDBJ databases">
        <authorList>
            <person name="Dougan E. K."/>
            <person name="Rhodes N."/>
            <person name="Thang M."/>
            <person name="Chan C."/>
        </authorList>
    </citation>
    <scope>NUCLEOTIDE SEQUENCE</scope>
</reference>
<accession>A0A812JM16</accession>
<dbReference type="Proteomes" id="UP000604046">
    <property type="component" value="Unassembled WGS sequence"/>
</dbReference>
<name>A0A812JM16_9DINO</name>
<dbReference type="OrthoDB" id="419709at2759"/>
<dbReference type="AlphaFoldDB" id="A0A812JM16"/>
<keyword evidence="2" id="KW-1185">Reference proteome</keyword>
<sequence length="708" mass="78559">MTSGVGDGGDGWLIRSQRGAARGHICLYGLVTALFIAYRHAVPQKEDAHRHLELILWLLGATEGGEQLFDFMESTSWPVRSIDVELNLDIAKSKQAPRFVRFSQMRLLSTGRPPKALPEQDLQSSLCSLVLPDLAVFGIHGATSLEPASAIYAAQKAMKSDLGCVSTPPKVRFYGHPCPSYAKTEYLCEWAKVLPDFAEVTPKMDPIAELLATLVDFADQHVEQAWSLHDSLALLFQFVEADAVVRQSFWVCSGPAVLCAMLHIIEPARQMLVWHCRHLLDGMRAQTNGTSTALLGLLRTMAFSRPRCYFVSCEAFAAKQAAWQLAMPEPQVQKRLALYVEPYKWHGLNARSTDVFVMRSMLWSRVPGMYFRAVLQAFLRENAHVVPLNFRFANEVGFVPYSDIALHRCAILVPNDLTMAAFAEAFTMGLPLFLPADEWLYRLQKSVPYGFMVHGAALFGTQLGHLHGSPLPPVWCEKAQSLIAVMSWLRLSDFSTWPSTLRFRSIPDLLEGLVSADFRSVSQEMLRWSSANKDEGLRRWSALLAGMQGGTWSDSEPRSEEIAVKDVSREDVLYAALACEHETFDKFGWPAFRAALETDAVSGSTTGETAAFSEIAISTLQKAFEADRNARSSSVLDAITQPLKHFLTNLTLHGKADIRGLDGYCHLGLACALLLQASQELRHDNVATKVTWLVGLANQLLAPLMEDA</sequence>
<evidence type="ECO:0000313" key="1">
    <source>
        <dbReference type="EMBL" id="CAE7212212.1"/>
    </source>
</evidence>
<dbReference type="EMBL" id="CAJNDS010000494">
    <property type="protein sequence ID" value="CAE7212212.1"/>
    <property type="molecule type" value="Genomic_DNA"/>
</dbReference>
<protein>
    <submittedName>
        <fullName evidence="1">Uncharacterized protein</fullName>
    </submittedName>
</protein>